<dbReference type="PROSITE" id="PS50977">
    <property type="entry name" value="HTH_TETR_2"/>
    <property type="match status" value="1"/>
</dbReference>
<evidence type="ECO:0000313" key="6">
    <source>
        <dbReference type="Proteomes" id="UP001165492"/>
    </source>
</evidence>
<comment type="caution">
    <text evidence="5">The sequence shown here is derived from an EMBL/GenBank/DDBJ whole genome shotgun (WGS) entry which is preliminary data.</text>
</comment>
<keyword evidence="6" id="KW-1185">Reference proteome</keyword>
<dbReference type="PANTHER" id="PTHR43479:SF11">
    <property type="entry name" value="ACREF_ENVCD OPERON REPRESSOR-RELATED"/>
    <property type="match status" value="1"/>
</dbReference>
<dbReference type="Pfam" id="PF00440">
    <property type="entry name" value="TetR_N"/>
    <property type="match status" value="1"/>
</dbReference>
<protein>
    <submittedName>
        <fullName evidence="5">TetR/AcrR family transcriptional regulator</fullName>
    </submittedName>
</protein>
<dbReference type="Proteomes" id="UP001165492">
    <property type="component" value="Unassembled WGS sequence"/>
</dbReference>
<accession>A0ABS8I1T9</accession>
<keyword evidence="3" id="KW-0472">Membrane</keyword>
<dbReference type="SUPFAM" id="SSF46689">
    <property type="entry name" value="Homeodomain-like"/>
    <property type="match status" value="1"/>
</dbReference>
<feature type="domain" description="HTH tetR-type" evidence="4">
    <location>
        <begin position="8"/>
        <end position="68"/>
    </location>
</feature>
<keyword evidence="3" id="KW-0812">Transmembrane</keyword>
<gene>
    <name evidence="5" type="ORF">LMF89_25170</name>
</gene>
<keyword evidence="1 2" id="KW-0238">DNA-binding</keyword>
<feature type="DNA-binding region" description="H-T-H motif" evidence="2">
    <location>
        <begin position="31"/>
        <end position="50"/>
    </location>
</feature>
<dbReference type="InterPro" id="IPR001647">
    <property type="entry name" value="HTH_TetR"/>
</dbReference>
<dbReference type="EMBL" id="JAJHJB010000084">
    <property type="protein sequence ID" value="MCC5468632.1"/>
    <property type="molecule type" value="Genomic_DNA"/>
</dbReference>
<evidence type="ECO:0000313" key="5">
    <source>
        <dbReference type="EMBL" id="MCC5468632.1"/>
    </source>
</evidence>
<proteinExistence type="predicted"/>
<evidence type="ECO:0000259" key="4">
    <source>
        <dbReference type="PROSITE" id="PS50977"/>
    </source>
</evidence>
<dbReference type="RefSeq" id="WP_229537496.1">
    <property type="nucleotide sequence ID" value="NZ_JAJHJB010000084.1"/>
</dbReference>
<organism evidence="5 6">
    <name type="scientific">Pelosinus baikalensis</name>
    <dbReference type="NCBI Taxonomy" id="2892015"/>
    <lineage>
        <taxon>Bacteria</taxon>
        <taxon>Bacillati</taxon>
        <taxon>Bacillota</taxon>
        <taxon>Negativicutes</taxon>
        <taxon>Selenomonadales</taxon>
        <taxon>Sporomusaceae</taxon>
        <taxon>Pelosinus</taxon>
    </lineage>
</organism>
<evidence type="ECO:0000256" key="3">
    <source>
        <dbReference type="SAM" id="Phobius"/>
    </source>
</evidence>
<dbReference type="Gene3D" id="1.10.357.10">
    <property type="entry name" value="Tetracycline Repressor, domain 2"/>
    <property type="match status" value="1"/>
</dbReference>
<sequence length="196" mass="22459">MIDSDKNISTKEKILQATLDLIKREGFEGVTIRKIGAATDSNISLVNYYFGSKEKLINESIKILLTDFQETFTVLDDVTISPKERLKLFLMHYVKVIHQYPEVVRKTIALGTTVFSSQYEYGTFMKTMGFNKIQATLKEITHEENPDILMMMTVQLLGAIFLPALMSPIFESGADIKMASIEEQINLLFQRYFHEN</sequence>
<evidence type="ECO:0000256" key="2">
    <source>
        <dbReference type="PROSITE-ProRule" id="PRU00335"/>
    </source>
</evidence>
<keyword evidence="3" id="KW-1133">Transmembrane helix</keyword>
<dbReference type="InterPro" id="IPR050624">
    <property type="entry name" value="HTH-type_Tx_Regulator"/>
</dbReference>
<reference evidence="5" key="1">
    <citation type="submission" date="2021-11" db="EMBL/GenBank/DDBJ databases">
        <title>Description of a new species Pelosinus isolated from the bottom sediments of Lake Baikal.</title>
        <authorList>
            <person name="Zakharyuk A."/>
        </authorList>
    </citation>
    <scope>NUCLEOTIDE SEQUENCE</scope>
    <source>
        <strain evidence="5">Bkl1</strain>
    </source>
</reference>
<evidence type="ECO:0000256" key="1">
    <source>
        <dbReference type="ARBA" id="ARBA00023125"/>
    </source>
</evidence>
<dbReference type="PANTHER" id="PTHR43479">
    <property type="entry name" value="ACREF/ENVCD OPERON REPRESSOR-RELATED"/>
    <property type="match status" value="1"/>
</dbReference>
<feature type="transmembrane region" description="Helical" evidence="3">
    <location>
        <begin position="148"/>
        <end position="170"/>
    </location>
</feature>
<dbReference type="InterPro" id="IPR009057">
    <property type="entry name" value="Homeodomain-like_sf"/>
</dbReference>
<name>A0ABS8I1T9_9FIRM</name>